<proteinExistence type="predicted"/>
<evidence type="ECO:0000313" key="3">
    <source>
        <dbReference type="EMBL" id="GAA4751034.1"/>
    </source>
</evidence>
<name>A0ABP8ZA68_9ACTN</name>
<keyword evidence="4" id="KW-1185">Reference proteome</keyword>
<comment type="caution">
    <text evidence="3">The sequence shown here is derived from an EMBL/GenBank/DDBJ whole genome shotgun (WGS) entry which is preliminary data.</text>
</comment>
<protein>
    <submittedName>
        <fullName evidence="3">DUF1206 domain-containing protein</fullName>
    </submittedName>
</protein>
<keyword evidence="1" id="KW-0472">Membrane</keyword>
<feature type="transmembrane region" description="Helical" evidence="1">
    <location>
        <begin position="70"/>
        <end position="92"/>
    </location>
</feature>
<feature type="domain" description="DUF1206" evidence="2">
    <location>
        <begin position="113"/>
        <end position="178"/>
    </location>
</feature>
<evidence type="ECO:0000313" key="4">
    <source>
        <dbReference type="Proteomes" id="UP001499882"/>
    </source>
</evidence>
<dbReference type="InterPro" id="IPR009597">
    <property type="entry name" value="DUF1206"/>
</dbReference>
<feature type="transmembrane region" description="Helical" evidence="1">
    <location>
        <begin position="152"/>
        <end position="174"/>
    </location>
</feature>
<evidence type="ECO:0000259" key="2">
    <source>
        <dbReference type="Pfam" id="PF06724"/>
    </source>
</evidence>
<feature type="transmembrane region" description="Helical" evidence="1">
    <location>
        <begin position="31"/>
        <end position="50"/>
    </location>
</feature>
<feature type="transmembrane region" description="Helical" evidence="1">
    <location>
        <begin position="113"/>
        <end position="132"/>
    </location>
</feature>
<evidence type="ECO:0000256" key="1">
    <source>
        <dbReference type="SAM" id="Phobius"/>
    </source>
</evidence>
<keyword evidence="1" id="KW-0812">Transmembrane</keyword>
<accession>A0ABP8ZA68</accession>
<feature type="domain" description="DUF1206" evidence="2">
    <location>
        <begin position="29"/>
        <end position="96"/>
    </location>
</feature>
<feature type="transmembrane region" description="Helical" evidence="1">
    <location>
        <begin position="247"/>
        <end position="268"/>
    </location>
</feature>
<dbReference type="Proteomes" id="UP001499882">
    <property type="component" value="Unassembled WGS sequence"/>
</dbReference>
<dbReference type="Pfam" id="PF06724">
    <property type="entry name" value="DUF1206"/>
    <property type="match status" value="3"/>
</dbReference>
<reference evidence="4" key="1">
    <citation type="journal article" date="2019" name="Int. J. Syst. Evol. Microbiol.">
        <title>The Global Catalogue of Microorganisms (GCM) 10K type strain sequencing project: providing services to taxonomists for standard genome sequencing and annotation.</title>
        <authorList>
            <consortium name="The Broad Institute Genomics Platform"/>
            <consortium name="The Broad Institute Genome Sequencing Center for Infectious Disease"/>
            <person name="Wu L."/>
            <person name="Ma J."/>
        </authorList>
    </citation>
    <scope>NUCLEOTIDE SEQUENCE [LARGE SCALE GENOMIC DNA]</scope>
    <source>
        <strain evidence="4">JCM 18532</strain>
    </source>
</reference>
<feature type="domain" description="DUF1206" evidence="2">
    <location>
        <begin position="204"/>
        <end position="271"/>
    </location>
</feature>
<feature type="transmembrane region" description="Helical" evidence="1">
    <location>
        <begin position="206"/>
        <end position="227"/>
    </location>
</feature>
<organism evidence="3 4">
    <name type="scientific">Nocardioides endophyticus</name>
    <dbReference type="NCBI Taxonomy" id="1353775"/>
    <lineage>
        <taxon>Bacteria</taxon>
        <taxon>Bacillati</taxon>
        <taxon>Actinomycetota</taxon>
        <taxon>Actinomycetes</taxon>
        <taxon>Propionibacteriales</taxon>
        <taxon>Nocardioidaceae</taxon>
        <taxon>Nocardioides</taxon>
    </lineage>
</organism>
<gene>
    <name evidence="3" type="ORF">GCM10023350_40300</name>
</gene>
<dbReference type="EMBL" id="BAABKN010000026">
    <property type="protein sequence ID" value="GAA4751034.1"/>
    <property type="molecule type" value="Genomic_DNA"/>
</dbReference>
<sequence>MPTRPSTVPSSPRSPISSDSDWIDWVARAGLVAYGVVYVLIGWLALQLAWGDRSGAPSSSGALRELAQQPFGGALIWVVSIGMFLLALWQLLEAGFGHRDEDGKKRLAKRAASVGKAVVYVAIGFSGVKIAVGSGSSGKGEETFTAKLMNLPAGQVLVAVVGLAIIGFGIFQFYRAWTEGFADKLDGEGRSGTSGTAYIAFGKAGYTARGVAFAIVGGLFVYAAVTHNAKKSGGLDQALFEVLDQPFGPVLLTLVALGLVCFGLFTFAQARHLSR</sequence>
<keyword evidence="1" id="KW-1133">Transmembrane helix</keyword>